<name>A0A9P8CZD9_MORAP</name>
<dbReference type="EMBL" id="JAIFTL010000327">
    <property type="protein sequence ID" value="KAG9320110.1"/>
    <property type="molecule type" value="Genomic_DNA"/>
</dbReference>
<comment type="caution">
    <text evidence="2">The sequence shown here is derived from an EMBL/GenBank/DDBJ whole genome shotgun (WGS) entry which is preliminary data.</text>
</comment>
<proteinExistence type="predicted"/>
<dbReference type="Proteomes" id="UP000717515">
    <property type="component" value="Unassembled WGS sequence"/>
</dbReference>
<feature type="compositionally biased region" description="Pro residues" evidence="1">
    <location>
        <begin position="32"/>
        <end position="42"/>
    </location>
</feature>
<dbReference type="AlphaFoldDB" id="A0A9P8CZD9"/>
<feature type="compositionally biased region" description="Pro residues" evidence="1">
    <location>
        <begin position="7"/>
        <end position="20"/>
    </location>
</feature>
<feature type="compositionally biased region" description="Low complexity" evidence="1">
    <location>
        <begin position="21"/>
        <end position="31"/>
    </location>
</feature>
<accession>A0A9P8CZD9</accession>
<evidence type="ECO:0000256" key="1">
    <source>
        <dbReference type="SAM" id="MobiDB-lite"/>
    </source>
</evidence>
<feature type="region of interest" description="Disordered" evidence="1">
    <location>
        <begin position="138"/>
        <end position="158"/>
    </location>
</feature>
<sequence length="218" mass="23251">MPDPHHPAAVPPSPPLPPLPASASFSPAASPSLPPSSSPSPPSSAKFKPQAINISNSSRLEPGLPSPRRGSIAAHLMSFASRSTTSLHILSSSAPAHSASPMAGSSVSQDYEMRSQVLPLRSTGFSNPFKKLQNTFHPNSSKKSLDFGGPRTEKVASSSSSVNSMVSWRSRGAEMLSKKNWGRTRKSKFFPASRWYAVLINQAQIKFDAPRQLAVVPP</sequence>
<gene>
    <name evidence="2" type="ORF">KVV02_003102</name>
</gene>
<feature type="region of interest" description="Disordered" evidence="1">
    <location>
        <begin position="1"/>
        <end position="70"/>
    </location>
</feature>
<evidence type="ECO:0000313" key="3">
    <source>
        <dbReference type="Proteomes" id="UP000717515"/>
    </source>
</evidence>
<reference evidence="2" key="1">
    <citation type="submission" date="2021-07" db="EMBL/GenBank/DDBJ databases">
        <title>Draft genome of Mortierella alpina, strain LL118, isolated from an aspen leaf litter sample.</title>
        <authorList>
            <person name="Yang S."/>
            <person name="Vinatzer B.A."/>
        </authorList>
    </citation>
    <scope>NUCLEOTIDE SEQUENCE</scope>
    <source>
        <strain evidence="2">LL118</strain>
    </source>
</reference>
<organism evidence="2 3">
    <name type="scientific">Mortierella alpina</name>
    <name type="common">Oleaginous fungus</name>
    <name type="synonym">Mortierella renispora</name>
    <dbReference type="NCBI Taxonomy" id="64518"/>
    <lineage>
        <taxon>Eukaryota</taxon>
        <taxon>Fungi</taxon>
        <taxon>Fungi incertae sedis</taxon>
        <taxon>Mucoromycota</taxon>
        <taxon>Mortierellomycotina</taxon>
        <taxon>Mortierellomycetes</taxon>
        <taxon>Mortierellales</taxon>
        <taxon>Mortierellaceae</taxon>
        <taxon>Mortierella</taxon>
    </lineage>
</organism>
<protein>
    <submittedName>
        <fullName evidence="2">Uncharacterized protein</fullName>
    </submittedName>
</protein>
<evidence type="ECO:0000313" key="2">
    <source>
        <dbReference type="EMBL" id="KAG9320110.1"/>
    </source>
</evidence>